<protein>
    <recommendedName>
        <fullName evidence="3">Helitron helicase-like domain-containing protein</fullName>
    </recommendedName>
</protein>
<reference evidence="2" key="1">
    <citation type="submission" date="2013-09" db="EMBL/GenBank/DDBJ databases">
        <title>Corchorus olitorius genome sequencing.</title>
        <authorList>
            <person name="Alam M."/>
            <person name="Haque M.S."/>
            <person name="Islam M.S."/>
            <person name="Emdad E.M."/>
            <person name="Islam M.M."/>
            <person name="Ahmed B."/>
            <person name="Halim A."/>
            <person name="Hossen Q.M.M."/>
            <person name="Hossain M.Z."/>
            <person name="Ahmed R."/>
            <person name="Khan M.M."/>
            <person name="Islam R."/>
            <person name="Rashid M.M."/>
            <person name="Khan S.A."/>
            <person name="Rahman M.S."/>
            <person name="Alam M."/>
            <person name="Yahiya A.S."/>
            <person name="Khan M.S."/>
            <person name="Azam M.S."/>
            <person name="Haque T."/>
            <person name="Lashkar M.Z.H."/>
            <person name="Akhand A.I."/>
            <person name="Morshed G."/>
            <person name="Roy S."/>
            <person name="Uddin K.S."/>
            <person name="Rabeya T."/>
            <person name="Hossain A.S."/>
            <person name="Chowdhury A."/>
            <person name="Snigdha A.R."/>
            <person name="Mortoza M.S."/>
            <person name="Matin S.A."/>
            <person name="Hoque S.M.E."/>
            <person name="Islam M.K."/>
            <person name="Roy D.K."/>
            <person name="Haider R."/>
            <person name="Moosa M.M."/>
            <person name="Elias S.M."/>
            <person name="Hasan A.M."/>
            <person name="Jahan S."/>
            <person name="Shafiuddin M."/>
            <person name="Mahmood N."/>
            <person name="Shommy N.S."/>
        </authorList>
    </citation>
    <scope>NUCLEOTIDE SEQUENCE [LARGE SCALE GENOMIC DNA]</scope>
    <source>
        <strain evidence="2">cv. O-4</strain>
    </source>
</reference>
<evidence type="ECO:0000313" key="1">
    <source>
        <dbReference type="EMBL" id="OMP04883.1"/>
    </source>
</evidence>
<gene>
    <name evidence="1" type="ORF">COLO4_09222</name>
</gene>
<dbReference type="PANTHER" id="PTHR45786:SF74">
    <property type="entry name" value="ATP-DEPENDENT DNA HELICASE"/>
    <property type="match status" value="1"/>
</dbReference>
<name>A0A1R3KCS2_9ROSI</name>
<evidence type="ECO:0000313" key="2">
    <source>
        <dbReference type="Proteomes" id="UP000187203"/>
    </source>
</evidence>
<organism evidence="1 2">
    <name type="scientific">Corchorus olitorius</name>
    <dbReference type="NCBI Taxonomy" id="93759"/>
    <lineage>
        <taxon>Eukaryota</taxon>
        <taxon>Viridiplantae</taxon>
        <taxon>Streptophyta</taxon>
        <taxon>Embryophyta</taxon>
        <taxon>Tracheophyta</taxon>
        <taxon>Spermatophyta</taxon>
        <taxon>Magnoliopsida</taxon>
        <taxon>eudicotyledons</taxon>
        <taxon>Gunneridae</taxon>
        <taxon>Pentapetalae</taxon>
        <taxon>rosids</taxon>
        <taxon>malvids</taxon>
        <taxon>Malvales</taxon>
        <taxon>Malvaceae</taxon>
        <taxon>Grewioideae</taxon>
        <taxon>Apeibeae</taxon>
        <taxon>Corchorus</taxon>
    </lineage>
</organism>
<accession>A0A1R3KCS2</accession>
<keyword evidence="2" id="KW-1185">Reference proteome</keyword>
<dbReference type="OrthoDB" id="1728974at2759"/>
<dbReference type="EMBL" id="AWUE01014151">
    <property type="protein sequence ID" value="OMP04883.1"/>
    <property type="molecule type" value="Genomic_DNA"/>
</dbReference>
<proteinExistence type="predicted"/>
<comment type="caution">
    <text evidence="1">The sequence shown here is derived from an EMBL/GenBank/DDBJ whole genome shotgun (WGS) entry which is preliminary data.</text>
</comment>
<dbReference type="PANTHER" id="PTHR45786">
    <property type="entry name" value="DNA BINDING PROTEIN-LIKE"/>
    <property type="match status" value="1"/>
</dbReference>
<dbReference type="AlphaFoldDB" id="A0A1R3KCS2"/>
<evidence type="ECO:0008006" key="3">
    <source>
        <dbReference type="Google" id="ProtNLM"/>
    </source>
</evidence>
<dbReference type="Proteomes" id="UP000187203">
    <property type="component" value="Unassembled WGS sequence"/>
</dbReference>
<dbReference type="STRING" id="93759.A0A1R3KCS2"/>
<sequence length="946" mass="106859">MDHLPCQVELENNFVATLVPKASGHSRFGDAKKVAQDVRLNALAGLSPAESSTNRLGRVLKLRERGKNVDCSSGNPLHPDAARANRLYRKFKKSLGALSPTSSNVDAADAISSLSPTSTQPLTISVATEHLPKEHITVLPFTGQMVSIIPGAMRPNSGNWPVHPSRHVVMLAAGCLGSKCVDAAISIPLTPPISDTSNVYNQRLSLGSNQPRNDVVQPRAKRKLTFTTDDQTLAEHPPLYFVSNVDSHSSDAAKVNRSRRMTYLKNKQSPMQHDECVQCSDSCESSYLDDILLDPLLPPEFESGPSSENINSGTTCSATIGRAHKRGCFEQLNFGGPSCVCSFCGAHIWYGERVNINRDTDNLVFTLYCRQGSIRLLSTRPMPPLLSQLLDPRGPRRCRLFRDNIRVYNALFQLTSFGGPYAFSLNGLCYHQMGSLLPPPGKMPSVVKVFRRARDRLVENGFQPMRTRFINTRTLHERNYDEPGSEIAALLFGDFELCEADKDIIFEHSKESLKRISTLHPLCMAFQYLVLFPYGDDGFTLGIPYIDSPIKKATKRRSVTMRDFYAYLIQQRDVDFNMLLRGGRLLHQFIVDAFSSIDLGRIIYDRDHQSELRPEMYSNVVLSFFSFTNVAYVDNPSSKWTSTDENISAELLHPQEDPVGYDAVFSFMMHGPCGVANGSAPCMKEGKCSKRDLGVTVKKSGIELDNRFVVPHNVDLMVRYQAHINIEICSPIAAIKYLFKYINKGPDRARISVEQSNQLGINGEASSEVVVDEIKMYLDCRYVAAHEACWRIFVFDIHFRDPAMQRLLIHLPRQQNVFFSDRQQLPDVLSKPDVNRTMLNEWMKTNRKFLENFQVVNPTRFFETNWKLMGDDIQHTLRLNLRAPRFTLDDADLRSYVLVALEDLLHKNASSLPDVNLPLPRPNDRDIIEDRLIQQELDYDRDELQQ</sequence>